<dbReference type="InterPro" id="IPR014500">
    <property type="entry name" value="UCP019307_cupin"/>
</dbReference>
<dbReference type="PANTHER" id="PTHR36448">
    <property type="entry name" value="BLR7373 PROTEIN"/>
    <property type="match status" value="1"/>
</dbReference>
<dbReference type="PANTHER" id="PTHR36448:SF2">
    <property type="entry name" value="CUPIN TYPE-1 DOMAIN-CONTAINING PROTEIN"/>
    <property type="match status" value="1"/>
</dbReference>
<dbReference type="RefSeq" id="WP_114205380.1">
    <property type="nucleotide sequence ID" value="NZ_CP030840.1"/>
</dbReference>
<sequence length="200" mass="21803">MNRRHFSSILGALGLLPIRSILAEGGSAGKRPSSPEQLHLTRNGWMPNNDRLPVLLYRSAFRISSGKDAAAFFEQIFTKNGWPPQWRNGVYDFHHYHSTAHEVLGFVAGHAQLMLGGENGLEISVEAGDVAVLPTGTGHCKISASPDFLVVGAYPPDQSWDICRAAPSAIAVDRMSRLPFPNSDPVEGARGPLIHLWRSV</sequence>
<dbReference type="PIRSF" id="PIRSF019307">
    <property type="entry name" value="UCP019307"/>
    <property type="match status" value="1"/>
</dbReference>
<dbReference type="AlphaFoldDB" id="A0A2Z5FS42"/>
<name>A0A2Z5FS42_9BACT</name>
<evidence type="ECO:0000313" key="1">
    <source>
        <dbReference type="EMBL" id="AXC09560.1"/>
    </source>
</evidence>
<dbReference type="Gene3D" id="2.60.120.10">
    <property type="entry name" value="Jelly Rolls"/>
    <property type="match status" value="1"/>
</dbReference>
<gene>
    <name evidence="1" type="ORF">ACPOL_0175</name>
</gene>
<dbReference type="InterPro" id="IPR014710">
    <property type="entry name" value="RmlC-like_jellyroll"/>
</dbReference>
<dbReference type="SUPFAM" id="SSF51182">
    <property type="entry name" value="RmlC-like cupins"/>
    <property type="match status" value="1"/>
</dbReference>
<dbReference type="OrthoDB" id="9791759at2"/>
<reference evidence="1 2" key="1">
    <citation type="journal article" date="2018" name="Front. Microbiol.">
        <title>Hydrolytic Capabilities as a Key to Environmental Success: Chitinolytic and Cellulolytic Acidobacteria From Acidic Sub-arctic Soils and Boreal Peatlands.</title>
        <authorList>
            <person name="Belova S.E."/>
            <person name="Ravin N.V."/>
            <person name="Pankratov T.A."/>
            <person name="Rakitin A.L."/>
            <person name="Ivanova A.A."/>
            <person name="Beletsky A.V."/>
            <person name="Mardanov A.V."/>
            <person name="Sinninghe Damste J.S."/>
            <person name="Dedysh S.N."/>
        </authorList>
    </citation>
    <scope>NUCLEOTIDE SEQUENCE [LARGE SCALE GENOMIC DNA]</scope>
    <source>
        <strain evidence="1 2">SBC82</strain>
    </source>
</reference>
<dbReference type="CDD" id="cd02219">
    <property type="entry name" value="cupin_YjlB-like"/>
    <property type="match status" value="1"/>
</dbReference>
<dbReference type="InterPro" id="IPR011051">
    <property type="entry name" value="RmlC_Cupin_sf"/>
</dbReference>
<proteinExistence type="predicted"/>
<evidence type="ECO:0000313" key="2">
    <source>
        <dbReference type="Proteomes" id="UP000253606"/>
    </source>
</evidence>
<protein>
    <submittedName>
        <fullName evidence="1">Cupin domain-containing protein</fullName>
    </submittedName>
</protein>
<dbReference type="KEGG" id="abas:ACPOL_0175"/>
<dbReference type="EMBL" id="CP030840">
    <property type="protein sequence ID" value="AXC09560.1"/>
    <property type="molecule type" value="Genomic_DNA"/>
</dbReference>
<accession>A0A2Z5FS42</accession>
<keyword evidence="2" id="KW-1185">Reference proteome</keyword>
<dbReference type="InterPro" id="IPR047121">
    <property type="entry name" value="YjiB-like"/>
</dbReference>
<dbReference type="Proteomes" id="UP000253606">
    <property type="component" value="Chromosome"/>
</dbReference>
<organism evidence="1 2">
    <name type="scientific">Acidisarcina polymorpha</name>
    <dbReference type="NCBI Taxonomy" id="2211140"/>
    <lineage>
        <taxon>Bacteria</taxon>
        <taxon>Pseudomonadati</taxon>
        <taxon>Acidobacteriota</taxon>
        <taxon>Terriglobia</taxon>
        <taxon>Terriglobales</taxon>
        <taxon>Acidobacteriaceae</taxon>
        <taxon>Acidisarcina</taxon>
    </lineage>
</organism>